<reference evidence="2" key="1">
    <citation type="journal article" date="2017" name="Front. Plant Sci.">
        <title>Climate Clever Clovers: New Paradigm to Reduce the Environmental Footprint of Ruminants by Breeding Low Methanogenic Forages Utilizing Haplotype Variation.</title>
        <authorList>
            <person name="Kaur P."/>
            <person name="Appels R."/>
            <person name="Bayer P.E."/>
            <person name="Keeble-Gagnere G."/>
            <person name="Wang J."/>
            <person name="Hirakawa H."/>
            <person name="Shirasawa K."/>
            <person name="Vercoe P."/>
            <person name="Stefanova K."/>
            <person name="Durmic Z."/>
            <person name="Nichols P."/>
            <person name="Revell C."/>
            <person name="Isobe S.N."/>
            <person name="Edwards D."/>
            <person name="Erskine W."/>
        </authorList>
    </citation>
    <scope>NUCLEOTIDE SEQUENCE [LARGE SCALE GENOMIC DNA]</scope>
    <source>
        <strain evidence="2">cv. Daliak</strain>
    </source>
</reference>
<dbReference type="Proteomes" id="UP000242715">
    <property type="component" value="Unassembled WGS sequence"/>
</dbReference>
<evidence type="ECO:0000313" key="1">
    <source>
        <dbReference type="EMBL" id="GAU30009.1"/>
    </source>
</evidence>
<name>A0A2Z6NE69_TRISU</name>
<dbReference type="EMBL" id="DF973413">
    <property type="protein sequence ID" value="GAU30009.1"/>
    <property type="molecule type" value="Genomic_DNA"/>
</dbReference>
<proteinExistence type="predicted"/>
<dbReference type="AlphaFoldDB" id="A0A2Z6NE69"/>
<accession>A0A2Z6NE69</accession>
<sequence length="92" mass="10208">MDAIVPELTYGQSSGGMEVQVRGMGLRTWVSPWSCARTFTSFADVAGRRKADGMISSGPEEYNTLRSLPSKMEKIQMRFNEHFVSPSTANTE</sequence>
<protein>
    <submittedName>
        <fullName evidence="1">Uncharacterized protein</fullName>
    </submittedName>
</protein>
<evidence type="ECO:0000313" key="2">
    <source>
        <dbReference type="Proteomes" id="UP000242715"/>
    </source>
</evidence>
<keyword evidence="2" id="KW-1185">Reference proteome</keyword>
<organism evidence="1 2">
    <name type="scientific">Trifolium subterraneum</name>
    <name type="common">Subterranean clover</name>
    <dbReference type="NCBI Taxonomy" id="3900"/>
    <lineage>
        <taxon>Eukaryota</taxon>
        <taxon>Viridiplantae</taxon>
        <taxon>Streptophyta</taxon>
        <taxon>Embryophyta</taxon>
        <taxon>Tracheophyta</taxon>
        <taxon>Spermatophyta</taxon>
        <taxon>Magnoliopsida</taxon>
        <taxon>eudicotyledons</taxon>
        <taxon>Gunneridae</taxon>
        <taxon>Pentapetalae</taxon>
        <taxon>rosids</taxon>
        <taxon>fabids</taxon>
        <taxon>Fabales</taxon>
        <taxon>Fabaceae</taxon>
        <taxon>Papilionoideae</taxon>
        <taxon>50 kb inversion clade</taxon>
        <taxon>NPAAA clade</taxon>
        <taxon>Hologalegina</taxon>
        <taxon>IRL clade</taxon>
        <taxon>Trifolieae</taxon>
        <taxon>Trifolium</taxon>
    </lineage>
</organism>
<gene>
    <name evidence="1" type="ORF">TSUD_160940</name>
</gene>